<dbReference type="AlphaFoldDB" id="A0A9W7SZS8"/>
<comment type="caution">
    <text evidence="2">The sequence shown here is derived from an EMBL/GenBank/DDBJ whole genome shotgun (WGS) entry which is preliminary data.</text>
</comment>
<organism evidence="2 3">
    <name type="scientific">Teratosphaeria destructans</name>
    <dbReference type="NCBI Taxonomy" id="418781"/>
    <lineage>
        <taxon>Eukaryota</taxon>
        <taxon>Fungi</taxon>
        <taxon>Dikarya</taxon>
        <taxon>Ascomycota</taxon>
        <taxon>Pezizomycotina</taxon>
        <taxon>Dothideomycetes</taxon>
        <taxon>Dothideomycetidae</taxon>
        <taxon>Mycosphaerellales</taxon>
        <taxon>Teratosphaeriaceae</taxon>
        <taxon>Teratosphaeria</taxon>
    </lineage>
</organism>
<evidence type="ECO:0000256" key="1">
    <source>
        <dbReference type="SAM" id="Phobius"/>
    </source>
</evidence>
<protein>
    <submittedName>
        <fullName evidence="2">Uncharacterized protein</fullName>
    </submittedName>
</protein>
<dbReference type="OrthoDB" id="5227693at2759"/>
<name>A0A9W7SZS8_9PEZI</name>
<gene>
    <name evidence="2" type="ORF">Tdes44962_MAKER07287</name>
</gene>
<keyword evidence="1" id="KW-0812">Transmembrane</keyword>
<dbReference type="EMBL" id="RIBY02000291">
    <property type="protein sequence ID" value="KAH9844588.1"/>
    <property type="molecule type" value="Genomic_DNA"/>
</dbReference>
<evidence type="ECO:0000313" key="2">
    <source>
        <dbReference type="EMBL" id="KAH9844588.1"/>
    </source>
</evidence>
<keyword evidence="1" id="KW-0472">Membrane</keyword>
<keyword evidence="1" id="KW-1133">Transmembrane helix</keyword>
<accession>A0A9W7SZS8</accession>
<feature type="transmembrane region" description="Helical" evidence="1">
    <location>
        <begin position="7"/>
        <end position="31"/>
    </location>
</feature>
<reference evidence="2 3" key="2">
    <citation type="journal article" date="2021" name="Curr. Genet.">
        <title>Genetic response to nitrogen starvation in the aggressive Eucalyptus foliar pathogen Teratosphaeria destructans.</title>
        <authorList>
            <person name="Havenga M."/>
            <person name="Wingfield B.D."/>
            <person name="Wingfield M.J."/>
            <person name="Dreyer L.L."/>
            <person name="Roets F."/>
            <person name="Aylward J."/>
        </authorList>
    </citation>
    <scope>NUCLEOTIDE SEQUENCE [LARGE SCALE GENOMIC DNA]</scope>
    <source>
        <strain evidence="2">CMW44962</strain>
    </source>
</reference>
<dbReference type="Proteomes" id="UP001138500">
    <property type="component" value="Unassembled WGS sequence"/>
</dbReference>
<reference evidence="2 3" key="1">
    <citation type="journal article" date="2018" name="IMA Fungus">
        <title>IMA Genome-F 10: Nine draft genome sequences of Claviceps purpurea s.lat., including C. arundinis, C. humidiphila, and C. cf. spartinae, pseudomolecules for the pitch canker pathogen Fusarium circinatum, draft genome of Davidsoniella eucalypti, Grosmannia galeiformis, Quambalaria eucalypti, and Teratosphaeria destructans.</title>
        <authorList>
            <person name="Wingfield B.D."/>
            <person name="Liu M."/>
            <person name="Nguyen H.D."/>
            <person name="Lane F.A."/>
            <person name="Morgan S.W."/>
            <person name="De Vos L."/>
            <person name="Wilken P.M."/>
            <person name="Duong T.A."/>
            <person name="Aylward J."/>
            <person name="Coetzee M.P."/>
            <person name="Dadej K."/>
            <person name="De Beer Z.W."/>
            <person name="Findlay W."/>
            <person name="Havenga M."/>
            <person name="Kolarik M."/>
            <person name="Menzies J.G."/>
            <person name="Naidoo K."/>
            <person name="Pochopski O."/>
            <person name="Shoukouhi P."/>
            <person name="Santana Q.C."/>
            <person name="Seifert K.A."/>
            <person name="Soal N."/>
            <person name="Steenkamp E.T."/>
            <person name="Tatham C.T."/>
            <person name="van der Nest M.A."/>
            <person name="Wingfield M.J."/>
        </authorList>
    </citation>
    <scope>NUCLEOTIDE SEQUENCE [LARGE SCALE GENOMIC DNA]</scope>
    <source>
        <strain evidence="2">CMW44962</strain>
    </source>
</reference>
<proteinExistence type="predicted"/>
<evidence type="ECO:0000313" key="3">
    <source>
        <dbReference type="Proteomes" id="UP001138500"/>
    </source>
</evidence>
<sequence length="613" mass="69292">MEFSDNVALVALIVSLIALVIAIGQMLQAYFGTAEGYRRCQDSVIGPWAQYTRLHWRWSEFRFETRFITPEICLLTREERVNPKDIRTRWLWLRFRFETEIQTDGAGKQLGEEVMHEKTIRGGDHVIRRRSGFHYRDVDLLDFDILDQGEHVPLPLRQTVAKSRGLALRGTDLVSWTRLLRSLHQYQTTAGPCSARGAANAGVAGTSSNDARITVRLNEWSWDLVPPDLVRPYATSTVGTMISIAHRLGMQWNAIDPAKGQMSAEGGGHDINSAVIRGLGIVVQYSYNSRLDPYNLRMQPYATRPDIPSHAADKLRCGILPASPLSPVEHSLVGRNGDLAPLENVLARLKIGRQAQAVLTEQGSLASLQKTTSNTRHVLNDMVCLTCPFLPLPDDFRNKITWPLPTSGLYSALIFWEGRKALYSRLKKDVELAGSGAETLCREALEYMTYVQDRYWGNFYCVWHKAVSGRTDHKPFINALRDIYENTTKAFQKAPVSNVYLQLLGAHLTMATEVGQSARTRLQGNQARVETRLADAQAVVPYISEIAHQYVDNLDRVVQLMQEQFSDLPHAMIKGLWWMMMLRGIVWSMSVNITRQPLVPSYLYYSATPVYLI</sequence>
<keyword evidence="3" id="KW-1185">Reference proteome</keyword>